<keyword evidence="4" id="KW-0732">Signal</keyword>
<evidence type="ECO:0000256" key="4">
    <source>
        <dbReference type="SAM" id="SignalP"/>
    </source>
</evidence>
<feature type="region of interest" description="Disordered" evidence="3">
    <location>
        <begin position="32"/>
        <end position="111"/>
    </location>
</feature>
<keyword evidence="7" id="KW-1185">Reference proteome</keyword>
<evidence type="ECO:0000256" key="1">
    <source>
        <dbReference type="ARBA" id="ARBA00022614"/>
    </source>
</evidence>
<dbReference type="RefSeq" id="WP_311822839.1">
    <property type="nucleotide sequence ID" value="NZ_JARPYF010000007.1"/>
</dbReference>
<proteinExistence type="predicted"/>
<feature type="signal peptide" evidence="4">
    <location>
        <begin position="1"/>
        <end position="26"/>
    </location>
</feature>
<organism evidence="6 7">
    <name type="scientific">Enterococcus hulanensis</name>
    <dbReference type="NCBI Taxonomy" id="2559929"/>
    <lineage>
        <taxon>Bacteria</taxon>
        <taxon>Bacillati</taxon>
        <taxon>Bacillota</taxon>
        <taxon>Bacilli</taxon>
        <taxon>Lactobacillales</taxon>
        <taxon>Enterococcaceae</taxon>
        <taxon>Enterococcus</taxon>
    </lineage>
</organism>
<dbReference type="PANTHER" id="PTHR46652">
    <property type="entry name" value="LEUCINE-RICH REPEAT AND IQ DOMAIN-CONTAINING PROTEIN 1-RELATED"/>
    <property type="match status" value="1"/>
</dbReference>
<protein>
    <submittedName>
        <fullName evidence="6">WxL domain-containing protein</fullName>
    </submittedName>
</protein>
<feature type="compositionally biased region" description="Basic and acidic residues" evidence="3">
    <location>
        <begin position="70"/>
        <end position="93"/>
    </location>
</feature>
<evidence type="ECO:0000259" key="5">
    <source>
        <dbReference type="Pfam" id="PF13731"/>
    </source>
</evidence>
<keyword evidence="1" id="KW-0433">Leucine-rich repeat</keyword>
<feature type="compositionally biased region" description="Low complexity" evidence="3">
    <location>
        <begin position="57"/>
        <end position="69"/>
    </location>
</feature>
<dbReference type="InterPro" id="IPR050836">
    <property type="entry name" value="SDS22/Internalin_LRR"/>
</dbReference>
<dbReference type="InterPro" id="IPR032675">
    <property type="entry name" value="LRR_dom_sf"/>
</dbReference>
<feature type="chain" id="PRO_5047179686" evidence="4">
    <location>
        <begin position="27"/>
        <end position="1134"/>
    </location>
</feature>
<evidence type="ECO:0000256" key="3">
    <source>
        <dbReference type="SAM" id="MobiDB-lite"/>
    </source>
</evidence>
<name>A0ABU3EYH3_9ENTE</name>
<dbReference type="Proteomes" id="UP001252875">
    <property type="component" value="Unassembled WGS sequence"/>
</dbReference>
<dbReference type="Gene3D" id="3.80.10.10">
    <property type="entry name" value="Ribonuclease Inhibitor"/>
    <property type="match status" value="4"/>
</dbReference>
<dbReference type="Pfam" id="PF13731">
    <property type="entry name" value="WxL"/>
    <property type="match status" value="1"/>
</dbReference>
<evidence type="ECO:0000313" key="7">
    <source>
        <dbReference type="Proteomes" id="UP001252875"/>
    </source>
</evidence>
<evidence type="ECO:0000256" key="2">
    <source>
        <dbReference type="ARBA" id="ARBA00022737"/>
    </source>
</evidence>
<dbReference type="SUPFAM" id="SSF52058">
    <property type="entry name" value="L domain-like"/>
    <property type="match status" value="2"/>
</dbReference>
<comment type="caution">
    <text evidence="6">The sequence shown here is derived from an EMBL/GenBank/DDBJ whole genome shotgun (WGS) entry which is preliminary data.</text>
</comment>
<reference evidence="6 7" key="1">
    <citation type="submission" date="2023-03" db="EMBL/GenBank/DDBJ databases">
        <authorList>
            <person name="Shen W."/>
            <person name="Cai J."/>
        </authorList>
    </citation>
    <scope>NUCLEOTIDE SEQUENCE [LARGE SCALE GENOMIC DNA]</scope>
    <source>
        <strain evidence="6 7">D6-4</strain>
    </source>
</reference>
<dbReference type="PANTHER" id="PTHR46652:SF3">
    <property type="entry name" value="LEUCINE-RICH REPEAT-CONTAINING PROTEIN 9"/>
    <property type="match status" value="1"/>
</dbReference>
<evidence type="ECO:0000313" key="6">
    <source>
        <dbReference type="EMBL" id="MDT2599921.1"/>
    </source>
</evidence>
<feature type="compositionally biased region" description="Low complexity" evidence="3">
    <location>
        <begin position="32"/>
        <end position="45"/>
    </location>
</feature>
<dbReference type="InterPro" id="IPR027994">
    <property type="entry name" value="WxL_dom"/>
</dbReference>
<sequence length="1134" mass="123770">MNKRKLFSLLTLSLLVASQATSSVYAIETNESATTSSNLLKTTSSEPALASSEADVEASTVESTEVVPESSEKAEEKNEPTTDSSEEKADKDKKKTKGVGPQSDTDPVDIPDPTVKLMVVNTLNHLFAEGLTTGDTITKGQMEKLPVLLRGVYDFSPNQQEEGTSIGSLEGLQYAVNLTEINLVNKGTKRDDAFTSLPAGFSNLKKLQSLTFYSGLLNDIDELKNHPALEHFSATENELTSLNGLTGCKELRTLIINGSQNSSYHQNGGVQNFEGLEQSTKLQKISFEKYDEHRSDSLTEVSNPEVSYVGYGLTSLKGLNCAGSLKELSLYGHPGLHNLNGLENYDNLTDLRVSGAKNYNGRDYYYTNPGGITDIVFDPAIHTPTYNTRGLRGPNAISALTTCDSLINVMLDGQAIEDISPLGNKSKITELNINANLVKTLAPLASTNSIVTLYANNNLLTNLVGLENNSSLEHLRVQSQNAGAHQMQVNIGLSQDVLKGLLSDISQINNTSLKHLYIGDNRLDNVDSLKNASLLETLEARNNDFTNIKGDLDGCVSLKKVDFSNNYFVDFSDMGLGDAKDSLLELFALEQGITSVTYGTPSNTNAILTGLSGLEKFTVLNTLSLQTNRIEDAEMKYIPHCLVSLIIGHNELADQAFASFNPTDFTRLDSIYADYNHISNIKPLEQFPSLSKVHIYSQSIRVPNNGGKIDLKPSATPGLEVDVLKSDNGQGLTVKKSDQGWGSATVALKSGTKIIDINDANYDLDNKNISVEFNYTGISNAWGQFSYDGKVLFEVDYKIATNAELKLVPTNINGDEITEIEPGEIIYWRAKIKGTDVDRFLMKPEFIYHLQYTEHDILDPYVEPSDSLASEYVNGARVEINGVYVPTPSGIWSPQVDALHNMINKNKVADITIVTKVRDDATPENNVNLYLNVEGKNFPRIRDTKTVKVKAGAPEELNLTVPKRFDFGKRNEASKLEKTYGLDTKAHSNDEQTGGFKIRVTDSMRNANRVDWEVVGKLSDLTASNGAALKNASVSPKLSLKDISLFEITGVGGTETATAITHGAAGKPTWNQNIDLTAGGPSVTLSEADKADGEGVWDYQIPFDKVKLEVPSNVNNQAGYTFNGKITWTLDDTL</sequence>
<feature type="domain" description="WxL" evidence="5">
    <location>
        <begin position="948"/>
        <end position="1133"/>
    </location>
</feature>
<accession>A0ABU3EYH3</accession>
<gene>
    <name evidence="6" type="ORF">P7D85_09050</name>
</gene>
<keyword evidence="2" id="KW-0677">Repeat</keyword>
<dbReference type="EMBL" id="JARPYI010000004">
    <property type="protein sequence ID" value="MDT2599921.1"/>
    <property type="molecule type" value="Genomic_DNA"/>
</dbReference>